<gene>
    <name evidence="2" type="ORF">CfE428DRAFT_5613</name>
</gene>
<protein>
    <submittedName>
        <fullName evidence="2">Uncharacterized protein</fullName>
    </submittedName>
</protein>
<dbReference type="RefSeq" id="WP_006982934.1">
    <property type="nucleotide sequence ID" value="NZ_ABVL01000027.1"/>
</dbReference>
<evidence type="ECO:0000313" key="3">
    <source>
        <dbReference type="Proteomes" id="UP000005824"/>
    </source>
</evidence>
<feature type="signal peptide" evidence="1">
    <location>
        <begin position="1"/>
        <end position="20"/>
    </location>
</feature>
<dbReference type="Proteomes" id="UP000005824">
    <property type="component" value="Unassembled WGS sequence"/>
</dbReference>
<sequence length="183" mass="20378">MKTVLIVSCLSAFIGISAFSEPDTATATAAIPHPLNEATRLQQEFESRRAAALRPVLAWYRARLEALQQTEESPEAQEAIARALTSARETFWQEDQPELRQALLAQPWLWRSEDDAEGVATSFHPDGSVVHIGMRGTWRITGPCEVTILTEADERFVLRFNASLSAYEADRRNVSGRRLAAVP</sequence>
<dbReference type="AlphaFoldDB" id="B4D9M3"/>
<feature type="chain" id="PRO_5002803044" evidence="1">
    <location>
        <begin position="21"/>
        <end position="183"/>
    </location>
</feature>
<reference evidence="2 3" key="1">
    <citation type="journal article" date="2011" name="J. Bacteriol.">
        <title>Genome sequence of Chthoniobacter flavus Ellin428, an aerobic heterotrophic soil bacterium.</title>
        <authorList>
            <person name="Kant R."/>
            <person name="van Passel M.W."/>
            <person name="Palva A."/>
            <person name="Lucas S."/>
            <person name="Lapidus A."/>
            <person name="Glavina Del Rio T."/>
            <person name="Dalin E."/>
            <person name="Tice H."/>
            <person name="Bruce D."/>
            <person name="Goodwin L."/>
            <person name="Pitluck S."/>
            <person name="Larimer F.W."/>
            <person name="Land M.L."/>
            <person name="Hauser L."/>
            <person name="Sangwan P."/>
            <person name="de Vos W.M."/>
            <person name="Janssen P.H."/>
            <person name="Smidt H."/>
        </authorList>
    </citation>
    <scope>NUCLEOTIDE SEQUENCE [LARGE SCALE GENOMIC DNA]</scope>
    <source>
        <strain evidence="2 3">Ellin428</strain>
    </source>
</reference>
<keyword evidence="1" id="KW-0732">Signal</keyword>
<comment type="caution">
    <text evidence="2">The sequence shown here is derived from an EMBL/GenBank/DDBJ whole genome shotgun (WGS) entry which is preliminary data.</text>
</comment>
<name>B4D9M3_9BACT</name>
<evidence type="ECO:0000256" key="1">
    <source>
        <dbReference type="SAM" id="SignalP"/>
    </source>
</evidence>
<organism evidence="2 3">
    <name type="scientific">Chthoniobacter flavus Ellin428</name>
    <dbReference type="NCBI Taxonomy" id="497964"/>
    <lineage>
        <taxon>Bacteria</taxon>
        <taxon>Pseudomonadati</taxon>
        <taxon>Verrucomicrobiota</taxon>
        <taxon>Spartobacteria</taxon>
        <taxon>Chthoniobacterales</taxon>
        <taxon>Chthoniobacteraceae</taxon>
        <taxon>Chthoniobacter</taxon>
    </lineage>
</organism>
<dbReference type="EMBL" id="ABVL01000027">
    <property type="protein sequence ID" value="EDY16804.1"/>
    <property type="molecule type" value="Genomic_DNA"/>
</dbReference>
<keyword evidence="3" id="KW-1185">Reference proteome</keyword>
<accession>B4D9M3</accession>
<proteinExistence type="predicted"/>
<dbReference type="STRING" id="497964.CfE428DRAFT_5613"/>
<dbReference type="InParanoid" id="B4D9M3"/>
<evidence type="ECO:0000313" key="2">
    <source>
        <dbReference type="EMBL" id="EDY16804.1"/>
    </source>
</evidence>